<dbReference type="GO" id="GO:1990904">
    <property type="term" value="C:ribonucleoprotein complex"/>
    <property type="evidence" value="ECO:0007669"/>
    <property type="project" value="UniProtKB-KW"/>
</dbReference>
<keyword evidence="5" id="KW-1185">Reference proteome</keyword>
<dbReference type="NCBIfam" id="TIGR00030">
    <property type="entry name" value="S21p"/>
    <property type="match status" value="1"/>
</dbReference>
<keyword evidence="2" id="KW-0689">Ribosomal protein</keyword>
<evidence type="ECO:0008006" key="6">
    <source>
        <dbReference type="Google" id="ProtNLM"/>
    </source>
</evidence>
<comment type="similarity">
    <text evidence="1">Belongs to the bacterial ribosomal protein bS21 family.</text>
</comment>
<name>A0AAD9KCT5_9ANNE</name>
<dbReference type="PANTHER" id="PTHR21109">
    <property type="entry name" value="MITOCHONDRIAL 28S RIBOSOMAL PROTEIN S21"/>
    <property type="match status" value="1"/>
</dbReference>
<comment type="caution">
    <text evidence="4">The sequence shown here is derived from an EMBL/GenBank/DDBJ whole genome shotgun (WGS) entry which is preliminary data.</text>
</comment>
<evidence type="ECO:0000313" key="4">
    <source>
        <dbReference type="EMBL" id="KAK2168118.1"/>
    </source>
</evidence>
<sequence length="87" mass="10686">MGRSHLAYLARTVLVRNNDVDVAYKHLERVLNQEKILQKVAYNRYYEKPYLTRGRLSWERCKRIYNSEMSRKLQFISRKNRVDPWPR</sequence>
<accession>A0AAD9KCT5</accession>
<dbReference type="GO" id="GO:0005840">
    <property type="term" value="C:ribosome"/>
    <property type="evidence" value="ECO:0007669"/>
    <property type="project" value="UniProtKB-KW"/>
</dbReference>
<evidence type="ECO:0000313" key="5">
    <source>
        <dbReference type="Proteomes" id="UP001208570"/>
    </source>
</evidence>
<keyword evidence="3" id="KW-0687">Ribonucleoprotein</keyword>
<dbReference type="GO" id="GO:0006412">
    <property type="term" value="P:translation"/>
    <property type="evidence" value="ECO:0007669"/>
    <property type="project" value="InterPro"/>
</dbReference>
<protein>
    <recommendedName>
        <fullName evidence="6">28S ribosomal protein S21, mitochondrial</fullName>
    </recommendedName>
</protein>
<dbReference type="Pfam" id="PF01165">
    <property type="entry name" value="Ribosomal_S21"/>
    <property type="match status" value="1"/>
</dbReference>
<gene>
    <name evidence="4" type="ORF">LSH36_20g06038</name>
</gene>
<dbReference type="EMBL" id="JAODUP010000020">
    <property type="protein sequence ID" value="KAK2168118.1"/>
    <property type="molecule type" value="Genomic_DNA"/>
</dbReference>
<reference evidence="4" key="1">
    <citation type="journal article" date="2023" name="Mol. Biol. Evol.">
        <title>Third-Generation Sequencing Reveals the Adaptive Role of the Epigenome in Three Deep-Sea Polychaetes.</title>
        <authorList>
            <person name="Perez M."/>
            <person name="Aroh O."/>
            <person name="Sun Y."/>
            <person name="Lan Y."/>
            <person name="Juniper S.K."/>
            <person name="Young C.R."/>
            <person name="Angers B."/>
            <person name="Qian P.Y."/>
        </authorList>
    </citation>
    <scope>NUCLEOTIDE SEQUENCE</scope>
    <source>
        <strain evidence="4">P08H-3</strain>
    </source>
</reference>
<organism evidence="4 5">
    <name type="scientific">Paralvinella palmiformis</name>
    <dbReference type="NCBI Taxonomy" id="53620"/>
    <lineage>
        <taxon>Eukaryota</taxon>
        <taxon>Metazoa</taxon>
        <taxon>Spiralia</taxon>
        <taxon>Lophotrochozoa</taxon>
        <taxon>Annelida</taxon>
        <taxon>Polychaeta</taxon>
        <taxon>Sedentaria</taxon>
        <taxon>Canalipalpata</taxon>
        <taxon>Terebellida</taxon>
        <taxon>Terebelliformia</taxon>
        <taxon>Alvinellidae</taxon>
        <taxon>Paralvinella</taxon>
    </lineage>
</organism>
<dbReference type="AlphaFoldDB" id="A0AAD9KCT5"/>
<evidence type="ECO:0000256" key="2">
    <source>
        <dbReference type="ARBA" id="ARBA00022980"/>
    </source>
</evidence>
<evidence type="ECO:0000256" key="3">
    <source>
        <dbReference type="ARBA" id="ARBA00023274"/>
    </source>
</evidence>
<dbReference type="PANTHER" id="PTHR21109:SF0">
    <property type="entry name" value="SMALL RIBOSOMAL SUBUNIT PROTEIN BS21M"/>
    <property type="match status" value="1"/>
</dbReference>
<evidence type="ECO:0000256" key="1">
    <source>
        <dbReference type="ARBA" id="ARBA00006640"/>
    </source>
</evidence>
<proteinExistence type="inferred from homology"/>
<dbReference type="InterPro" id="IPR001911">
    <property type="entry name" value="Ribosomal_bS21"/>
</dbReference>
<dbReference type="Proteomes" id="UP001208570">
    <property type="component" value="Unassembled WGS sequence"/>
</dbReference>
<dbReference type="GO" id="GO:0003735">
    <property type="term" value="F:structural constituent of ribosome"/>
    <property type="evidence" value="ECO:0007669"/>
    <property type="project" value="InterPro"/>
</dbReference>